<proteinExistence type="inferred from homology"/>
<evidence type="ECO:0000313" key="12">
    <source>
        <dbReference type="Proteomes" id="UP000887562"/>
    </source>
</evidence>
<name>A0A915EXW7_9CEST</name>
<protein>
    <submittedName>
        <fullName evidence="13">V-SNARE coiled-coil homology domain-containing protein</fullName>
    </submittedName>
</protein>
<feature type="compositionally biased region" description="Polar residues" evidence="10">
    <location>
        <begin position="1031"/>
        <end position="1046"/>
    </location>
</feature>
<comment type="similarity">
    <text evidence="3">Belongs to the WD repeat L(2)GL family.</text>
</comment>
<evidence type="ECO:0000256" key="7">
    <source>
        <dbReference type="ARBA" id="ARBA00022574"/>
    </source>
</evidence>
<dbReference type="GO" id="GO:0005096">
    <property type="term" value="F:GTPase activator activity"/>
    <property type="evidence" value="ECO:0007669"/>
    <property type="project" value="TreeGrafter"/>
</dbReference>
<keyword evidence="4" id="KW-1003">Cell membrane</keyword>
<evidence type="ECO:0000256" key="9">
    <source>
        <dbReference type="PROSITE-ProRule" id="PRU00290"/>
    </source>
</evidence>
<keyword evidence="7" id="KW-0853">WD repeat</keyword>
<dbReference type="InterPro" id="IPR015943">
    <property type="entry name" value="WD40/YVTN_repeat-like_dom_sf"/>
</dbReference>
<dbReference type="CDD" id="cd15873">
    <property type="entry name" value="R-SNARE_STXBP5_6"/>
    <property type="match status" value="1"/>
</dbReference>
<dbReference type="PRINTS" id="PR00962">
    <property type="entry name" value="LETHAL2GIANT"/>
</dbReference>
<dbReference type="Gene3D" id="1.20.5.110">
    <property type="match status" value="1"/>
</dbReference>
<evidence type="ECO:0000256" key="4">
    <source>
        <dbReference type="ARBA" id="ARBA00022475"/>
    </source>
</evidence>
<keyword evidence="4" id="KW-0472">Membrane</keyword>
<dbReference type="SUPFAM" id="SSF50978">
    <property type="entry name" value="WD40 repeat-like"/>
    <property type="match status" value="2"/>
</dbReference>
<dbReference type="GO" id="GO:0031201">
    <property type="term" value="C:SNARE complex"/>
    <property type="evidence" value="ECO:0007669"/>
    <property type="project" value="TreeGrafter"/>
</dbReference>
<dbReference type="InterPro" id="IPR042855">
    <property type="entry name" value="V_SNARE_CC"/>
</dbReference>
<dbReference type="Proteomes" id="UP000887562">
    <property type="component" value="Unplaced"/>
</dbReference>
<feature type="domain" description="V-SNARE coiled-coil homology" evidence="11">
    <location>
        <begin position="1434"/>
        <end position="1494"/>
    </location>
</feature>
<sequence length="1517" mass="164259">MTSKSKKLLKVIDGLRAWNLAATISGSNQKSGIDIKEVLKSDHFQLGTIAKHGFPYQPLCMGFDPVQRILAVGTMNGCIKLFGRPGVEFHLEHPSSAAVLQLIFLVNEGGLISICQDDIVHLWNIRQKPPDIVHSLHFKRETLTCGYLAVSSSWLSVGSEQGNVHFVNIQHFCTSGYVINWNRAINVTQSQRPGAVVQLAEHPQDSNRLLIGYSSGLLVLWDLRAKAAEVRFQYHETLYSFAWHWEGKGFVSAHSSGTIVTWALNQPKRPQSVICPHAGDDDVSNSQFSFEPIRCVQWLPTKTGESIIVFSGGSRRDCLDAVIDDDEGNCTTPSITIMRGKRLAVMQMDFNVVTFTTLCTSPYFNETCDPYAVAVLLQQDLVLVDLLTPGYPSFENPYPMDIAVTPVTSCYYVVDCPSDLVPAFYAVGSRGKRAIATSKSTIQEGTAEGQTLVTSNDSFSSKRWPIDGGEWGTNFCSYQELIITGHADGSVRFWDASGVNLSPLYKVRTSRYFDRSVMPHVTSLSSRGGNFNPCTTLNQSSCITPDQLYANAVVEPLAIRHIRFCVESRTLLLAGQRHLCLLSFCRSESAFEIPVLDIYLQYEEDQAVEPSVGIVDETSSLVSSSSGRRGTPQVPANSTSYSTSPIQAHTEKEGKVSVIVRAGVSEWNAGYQPSLICRLAAPNLFLSPSEAGATGYTSNPSPISAIALTSATNLFAFGTDGGITVVDYYQGTCLVCVAAPELEALDPLVRSRPKSSSRFANSGNGSKTTAAVSIASSGGTSNSQSSPPTLPKQKSTILPHSPPPPIGKTASSWHLFRLPWKRRATNTSFHHPLRKIYRSTGRRFSSIMAPMDSASPQSARNPSLTTRRLIYFHSNRASQKQQRQMSTLPEAPILRIFDFRGTDKAKPKIISVASPETSIHETLNAQSSQYGSPPTKSAQEMLISMGSSEMGVGTPSRLTALSRGSTRTDLKRAKSQGLSMPQSATSICAWLMSLELNCMNLPAAVMFPQMEPNKGESNPLLSPPSDKYGDSASQRQSDTSEQSSIDQSVLEGIRTLAFVDMSDRKNEPSLWVGTNRGSVFGFTLDTSEDSNSLAPGYNLLGSLFKFDGEVVYIGFGNSQGEMCTAPSAKWDAGSSAVPRLTLVPHLEETAESAEFKSSEGVVNASGFAASESAAFRRLGCPTPNSPMSSRRAGNRWKSNGPPGTPVPPGLTHSGNQGMGGAVNSQEEVPSSSGSNQSSLDSADRYFMVVISEKHAQVIGFPSRNCYNRVKITETSAVIRAEMSNQRMPFSTSISASQLSTATPTTVLFISCLLSNGHLIAFSLPSLRILSDVEVVGKPFHQTLFTFGNLGHAIYMSSPSELAKISMSADLSNNLSEMQGELFLPCNMPEPPKKNFFTNLFTGNGLSSADKDALFGEKQAGKSACGTAALLPSGRMDRLTGQAGGATSEIGRARNAALERGEKLSHLDTQVQEMMDQSKNFGKTAAMLAANQTYRETQLLLPSAPFTDFIVVVCCPLS</sequence>
<evidence type="ECO:0000313" key="13">
    <source>
        <dbReference type="WBParaSite" id="maker-E.canG7_contigs_8253-snap-gene-1.29-mRNA-1"/>
    </source>
</evidence>
<accession>A0A915EXW7</accession>
<dbReference type="GO" id="GO:0005886">
    <property type="term" value="C:plasma membrane"/>
    <property type="evidence" value="ECO:0007669"/>
    <property type="project" value="UniProtKB-SubCell"/>
</dbReference>
<keyword evidence="12" id="KW-1185">Reference proteome</keyword>
<evidence type="ECO:0000256" key="1">
    <source>
        <dbReference type="ARBA" id="ARBA00004202"/>
    </source>
</evidence>
<dbReference type="SUPFAM" id="SSF58038">
    <property type="entry name" value="SNARE fusion complex"/>
    <property type="match status" value="1"/>
</dbReference>
<evidence type="ECO:0000256" key="2">
    <source>
        <dbReference type="ARBA" id="ARBA00004496"/>
    </source>
</evidence>
<feature type="region of interest" description="Disordered" evidence="10">
    <location>
        <begin position="1010"/>
        <end position="1046"/>
    </location>
</feature>
<evidence type="ECO:0000256" key="10">
    <source>
        <dbReference type="SAM" id="MobiDB-lite"/>
    </source>
</evidence>
<keyword evidence="6" id="KW-0963">Cytoplasm</keyword>
<comment type="subcellular location">
    <subcellularLocation>
        <location evidence="1">Cell membrane</location>
        <topology evidence="1">Peripheral membrane protein</topology>
    </subcellularLocation>
    <subcellularLocation>
        <location evidence="2">Cytoplasm</location>
    </subcellularLocation>
</comment>
<dbReference type="GO" id="GO:0045159">
    <property type="term" value="F:myosin II binding"/>
    <property type="evidence" value="ECO:0007669"/>
    <property type="project" value="TreeGrafter"/>
</dbReference>
<dbReference type="SMART" id="SM00320">
    <property type="entry name" value="WD40"/>
    <property type="match status" value="6"/>
</dbReference>
<evidence type="ECO:0000256" key="3">
    <source>
        <dbReference type="ARBA" id="ARBA00008070"/>
    </source>
</evidence>
<dbReference type="GO" id="GO:0006893">
    <property type="term" value="P:Golgi to plasma membrane transport"/>
    <property type="evidence" value="ECO:0007669"/>
    <property type="project" value="TreeGrafter"/>
</dbReference>
<dbReference type="PANTHER" id="PTHR10241:SF25">
    <property type="entry name" value="TOMOSYN, ISOFORM C"/>
    <property type="match status" value="1"/>
</dbReference>
<feature type="region of interest" description="Disordered" evidence="10">
    <location>
        <begin position="620"/>
        <end position="647"/>
    </location>
</feature>
<keyword evidence="9" id="KW-0175">Coiled coil</keyword>
<feature type="compositionally biased region" description="Low complexity" evidence="10">
    <location>
        <begin position="773"/>
        <end position="786"/>
    </location>
</feature>
<evidence type="ECO:0000259" key="11">
    <source>
        <dbReference type="PROSITE" id="PS50892"/>
    </source>
</evidence>
<dbReference type="Gene3D" id="2.130.10.10">
    <property type="entry name" value="YVTN repeat-like/Quinoprotein amine dehydrogenase"/>
    <property type="match status" value="2"/>
</dbReference>
<keyword evidence="5" id="KW-0268">Exocytosis</keyword>
<organism evidence="12 13">
    <name type="scientific">Echinococcus canadensis</name>
    <dbReference type="NCBI Taxonomy" id="519352"/>
    <lineage>
        <taxon>Eukaryota</taxon>
        <taxon>Metazoa</taxon>
        <taxon>Spiralia</taxon>
        <taxon>Lophotrochozoa</taxon>
        <taxon>Platyhelminthes</taxon>
        <taxon>Cestoda</taxon>
        <taxon>Eucestoda</taxon>
        <taxon>Cyclophyllidea</taxon>
        <taxon>Taeniidae</taxon>
        <taxon>Echinococcus</taxon>
        <taxon>Echinococcus canadensis group</taxon>
    </lineage>
</organism>
<keyword evidence="8" id="KW-0677">Repeat</keyword>
<dbReference type="PROSITE" id="PS50892">
    <property type="entry name" value="V_SNARE"/>
    <property type="match status" value="1"/>
</dbReference>
<dbReference type="WBParaSite" id="maker-E.canG7_contigs_8253-snap-gene-1.29-mRNA-1">
    <property type="protein sequence ID" value="maker-E.canG7_contigs_8253-snap-gene-1.29-mRNA-1"/>
    <property type="gene ID" value="EcG7_02954"/>
</dbReference>
<dbReference type="InterPro" id="IPR001680">
    <property type="entry name" value="WD40_rpt"/>
</dbReference>
<evidence type="ECO:0000256" key="8">
    <source>
        <dbReference type="ARBA" id="ARBA00022737"/>
    </source>
</evidence>
<dbReference type="InterPro" id="IPR000664">
    <property type="entry name" value="Lethal2_giant"/>
</dbReference>
<dbReference type="Pfam" id="PF08366">
    <property type="entry name" value="LLGL"/>
    <property type="match status" value="1"/>
</dbReference>
<feature type="region of interest" description="Disordered" evidence="10">
    <location>
        <begin position="753"/>
        <end position="810"/>
    </location>
</feature>
<reference evidence="13" key="1">
    <citation type="submission" date="2022-11" db="UniProtKB">
        <authorList>
            <consortium name="WormBaseParasite"/>
        </authorList>
    </citation>
    <scope>IDENTIFICATION</scope>
</reference>
<feature type="compositionally biased region" description="Polar residues" evidence="10">
    <location>
        <begin position="754"/>
        <end position="771"/>
    </location>
</feature>
<feature type="region of interest" description="Disordered" evidence="10">
    <location>
        <begin position="1178"/>
        <end position="1238"/>
    </location>
</feature>
<evidence type="ECO:0000256" key="5">
    <source>
        <dbReference type="ARBA" id="ARBA00022483"/>
    </source>
</evidence>
<dbReference type="PANTHER" id="PTHR10241">
    <property type="entry name" value="LETHAL 2 GIANT LARVAE PROTEIN"/>
    <property type="match status" value="1"/>
</dbReference>
<dbReference type="GO" id="GO:0006887">
    <property type="term" value="P:exocytosis"/>
    <property type="evidence" value="ECO:0007669"/>
    <property type="project" value="UniProtKB-KW"/>
</dbReference>
<dbReference type="InterPro" id="IPR036322">
    <property type="entry name" value="WD40_repeat_dom_sf"/>
</dbReference>
<dbReference type="GO" id="GO:0019905">
    <property type="term" value="F:syntaxin binding"/>
    <property type="evidence" value="ECO:0007669"/>
    <property type="project" value="TreeGrafter"/>
</dbReference>
<feature type="compositionally biased region" description="Polar residues" evidence="10">
    <location>
        <begin position="634"/>
        <end position="647"/>
    </location>
</feature>
<evidence type="ECO:0000256" key="6">
    <source>
        <dbReference type="ARBA" id="ARBA00022490"/>
    </source>
</evidence>
<dbReference type="InterPro" id="IPR013577">
    <property type="entry name" value="LLGL2"/>
</dbReference>